<keyword evidence="3" id="KW-0808">Transferase</keyword>
<organism evidence="8 9">
    <name type="scientific">Streptomyces yokosukanensis</name>
    <dbReference type="NCBI Taxonomy" id="67386"/>
    <lineage>
        <taxon>Bacteria</taxon>
        <taxon>Bacillati</taxon>
        <taxon>Actinomycetota</taxon>
        <taxon>Actinomycetes</taxon>
        <taxon>Kitasatosporales</taxon>
        <taxon>Streptomycetaceae</taxon>
        <taxon>Streptomyces</taxon>
    </lineage>
</organism>
<dbReference type="InterPro" id="IPR020807">
    <property type="entry name" value="PKS_DH"/>
</dbReference>
<dbReference type="InterPro" id="IPR049900">
    <property type="entry name" value="PKS_mFAS_DH"/>
</dbReference>
<dbReference type="Gene3D" id="3.40.50.720">
    <property type="entry name" value="NAD(P)-binding Rossmann-like Domain"/>
    <property type="match status" value="1"/>
</dbReference>
<dbReference type="SMART" id="SM01294">
    <property type="entry name" value="PKS_PP_betabranch"/>
    <property type="match status" value="1"/>
</dbReference>
<evidence type="ECO:0000256" key="5">
    <source>
        <dbReference type="PROSITE-ProRule" id="PRU01363"/>
    </source>
</evidence>
<evidence type="ECO:0000313" key="8">
    <source>
        <dbReference type="EMBL" id="KUM93839.1"/>
    </source>
</evidence>
<dbReference type="InterPro" id="IPR050091">
    <property type="entry name" value="PKS_NRPS_Biosynth_Enz"/>
</dbReference>
<sequence>MFEGVSARRVQLPTYAFQHQRYWLKSQRPTGDVSAAGLAAPQHPLLGAAVELPGTGGVAFTGRWSLRTHPWLADHAVWGTALLPGTGFVDLVLTAGAEVDCGSLEELVIEAPLILPEDDAVQVRVEVGPADESGRRTVSVHSRPETDEPDWTCHASGTLVPEDLNSSEPALPWPPPGATAVPVDVQSVYPGLAERGYEYGAAFQGLRAVWTRGDEIFAEVALPEQQQEDAGRFSLHPALLDSALHAPLIYGTGLPRLPFSWNGITLWTRGASRLRAHFVPAGEETWQVTVTDQTGAPVARIEALIGRQVTPEQLAEARLARETGSSRLDNWVYGTSWTPAEATDPAAAPTGTWLVAVPAGRTDDATVAACVTALGEAGAHPVLLPVADADRAILAGLLTDTAHGQDAVAGVLSLLALDESDHPDHPGVTEGLATTLALIQALGDTGIDKPLWLATDGAVATSDADQVRSPRQAALWGLGQVAALEHPGRWGGLIDLPDAFDDRTRAGLRTVLGGGIGAEDQLALRAAGFLVRRLERAALHRPLPDETAWQPTGTVLITGGTGALGGHVARRLAAKGADHLVLVSRRGSDSPGAAELTAELTEAGARVTVAACDVADRQALEELLTKSEADGDPIRAVVHAAGVNGFGSLDETTLTDFGTVVSAKVAGAAHLDALLGDADLDAFVVFSSIAGVWGSGSQSAYSAGNAYLDALARHRRGLGRAATSVAWGAWSGGGMVDAASAPQLRRQGIEAVRPELMLAVLDRALTGDQSGLTVAHIDWKRFYPAFTSARPSALLQGVPEVRRIAAAEARARRADLTTADSLRRRLAGLGEGAQKEILLDLVRAETAVVLGHQDVHAVHPDRAFQELGFDSLTAVELRNKLSAATGLRLPATLLFDHPAPAVLVSHLRDALAPEGGPAVHQAVAEVEKLKAALASVSDDQAVRAQVTAALHVVLAKWSPDAAQDEADDDLDSVTDDEVFDIIDNEFNEFTAS</sequence>
<feature type="region of interest" description="C-terminal hotdog fold" evidence="5">
    <location>
        <begin position="179"/>
        <end position="346"/>
    </location>
</feature>
<dbReference type="SUPFAM" id="SSF51735">
    <property type="entry name" value="NAD(P)-binding Rossmann-fold domains"/>
    <property type="match status" value="2"/>
</dbReference>
<dbReference type="GO" id="GO:0031177">
    <property type="term" value="F:phosphopantetheine binding"/>
    <property type="evidence" value="ECO:0007669"/>
    <property type="project" value="InterPro"/>
</dbReference>
<dbReference type="PANTHER" id="PTHR43775:SF51">
    <property type="entry name" value="INACTIVE PHENOLPHTHIOCEROL SYNTHESIS POLYKETIDE SYNTHASE TYPE I PKS1-RELATED"/>
    <property type="match status" value="1"/>
</dbReference>
<dbReference type="InterPro" id="IPR006162">
    <property type="entry name" value="Ppantetheine_attach_site"/>
</dbReference>
<dbReference type="InterPro" id="IPR009081">
    <property type="entry name" value="PP-bd_ACP"/>
</dbReference>
<dbReference type="InterPro" id="IPR036736">
    <property type="entry name" value="ACP-like_sf"/>
</dbReference>
<reference evidence="8 9" key="1">
    <citation type="submission" date="2015-10" db="EMBL/GenBank/DDBJ databases">
        <title>Draft genome sequence of Streptomyces yokosukanensis DSM 40224, type strain for the species Streptomyces yokosukanensis.</title>
        <authorList>
            <person name="Ruckert C."/>
            <person name="Winkler A."/>
            <person name="Kalinowski J."/>
            <person name="Kampfer P."/>
            <person name="Glaeser S."/>
        </authorList>
    </citation>
    <scope>NUCLEOTIDE SEQUENCE [LARGE SCALE GENOMIC DNA]</scope>
    <source>
        <strain evidence="8 9">DSM 40224</strain>
    </source>
</reference>
<feature type="region of interest" description="N-terminal hotdog fold" evidence="5">
    <location>
        <begin position="43"/>
        <end position="166"/>
    </location>
</feature>
<dbReference type="PROSITE" id="PS50075">
    <property type="entry name" value="CARRIER"/>
    <property type="match status" value="1"/>
</dbReference>
<dbReference type="GO" id="GO:0006633">
    <property type="term" value="P:fatty acid biosynthetic process"/>
    <property type="evidence" value="ECO:0007669"/>
    <property type="project" value="TreeGrafter"/>
</dbReference>
<dbReference type="Gene3D" id="1.10.1200.10">
    <property type="entry name" value="ACP-like"/>
    <property type="match status" value="1"/>
</dbReference>
<dbReference type="GO" id="GO:0017000">
    <property type="term" value="P:antibiotic biosynthetic process"/>
    <property type="evidence" value="ECO:0007669"/>
    <property type="project" value="UniProtKB-ARBA"/>
</dbReference>
<dbReference type="Pfam" id="PF00550">
    <property type="entry name" value="PP-binding"/>
    <property type="match status" value="1"/>
</dbReference>
<dbReference type="PANTHER" id="PTHR43775">
    <property type="entry name" value="FATTY ACID SYNTHASE"/>
    <property type="match status" value="1"/>
</dbReference>
<keyword evidence="1" id="KW-0596">Phosphopantetheine</keyword>
<dbReference type="InterPro" id="IPR036291">
    <property type="entry name" value="NAD(P)-bd_dom_sf"/>
</dbReference>
<evidence type="ECO:0000313" key="9">
    <source>
        <dbReference type="Proteomes" id="UP000053127"/>
    </source>
</evidence>
<dbReference type="SMART" id="SM00823">
    <property type="entry name" value="PKS_PP"/>
    <property type="match status" value="1"/>
</dbReference>
<feature type="domain" description="PKS/mFAS DH" evidence="7">
    <location>
        <begin position="43"/>
        <end position="346"/>
    </location>
</feature>
<keyword evidence="9" id="KW-1185">Reference proteome</keyword>
<dbReference type="CDD" id="cd08952">
    <property type="entry name" value="KR_1_SDR_x"/>
    <property type="match status" value="1"/>
</dbReference>
<feature type="active site" description="Proton donor; for dehydratase activity" evidence="5">
    <location>
        <position position="241"/>
    </location>
</feature>
<dbReference type="AlphaFoldDB" id="A0A101NIY1"/>
<dbReference type="SUPFAM" id="SSF47336">
    <property type="entry name" value="ACP-like"/>
    <property type="match status" value="1"/>
</dbReference>
<evidence type="ECO:0000259" key="6">
    <source>
        <dbReference type="PROSITE" id="PS50075"/>
    </source>
</evidence>
<protein>
    <submittedName>
        <fullName evidence="8">Uncharacterized protein</fullName>
    </submittedName>
</protein>
<evidence type="ECO:0000259" key="7">
    <source>
        <dbReference type="PROSITE" id="PS52019"/>
    </source>
</evidence>
<feature type="active site" description="Proton acceptor; for dehydratase activity" evidence="5">
    <location>
        <position position="75"/>
    </location>
</feature>
<dbReference type="InterPro" id="IPR057326">
    <property type="entry name" value="KR_dom"/>
</dbReference>
<dbReference type="PROSITE" id="PS52019">
    <property type="entry name" value="PKS_MFAS_DH"/>
    <property type="match status" value="1"/>
</dbReference>
<keyword evidence="2" id="KW-0597">Phosphoprotein</keyword>
<dbReference type="Pfam" id="PF21089">
    <property type="entry name" value="PKS_DH_N"/>
    <property type="match status" value="1"/>
</dbReference>
<dbReference type="InterPro" id="IPR049552">
    <property type="entry name" value="PKS_DH_N"/>
</dbReference>
<dbReference type="FunFam" id="1.10.1200.10:FF:000007">
    <property type="entry name" value="Probable polyketide synthase pks17"/>
    <property type="match status" value="1"/>
</dbReference>
<dbReference type="InterPro" id="IPR020806">
    <property type="entry name" value="PKS_PP-bd"/>
</dbReference>
<comment type="caution">
    <text evidence="8">The sequence shown here is derived from an EMBL/GenBank/DDBJ whole genome shotgun (WGS) entry which is preliminary data.</text>
</comment>
<name>A0A101NIY1_9ACTN</name>
<dbReference type="Pfam" id="PF08659">
    <property type="entry name" value="KR"/>
    <property type="match status" value="1"/>
</dbReference>
<dbReference type="InterPro" id="IPR013968">
    <property type="entry name" value="PKS_KR"/>
</dbReference>
<evidence type="ECO:0000256" key="3">
    <source>
        <dbReference type="ARBA" id="ARBA00022679"/>
    </source>
</evidence>
<dbReference type="EMBL" id="LMWN01000132">
    <property type="protein sequence ID" value="KUM93839.1"/>
    <property type="molecule type" value="Genomic_DNA"/>
</dbReference>
<gene>
    <name evidence="8" type="ORF">AQI95_43725</name>
</gene>
<proteinExistence type="predicted"/>
<dbReference type="Proteomes" id="UP000053127">
    <property type="component" value="Unassembled WGS sequence"/>
</dbReference>
<dbReference type="STRING" id="67386.AQI95_43725"/>
<dbReference type="Pfam" id="PF14765">
    <property type="entry name" value="PS-DH"/>
    <property type="match status" value="1"/>
</dbReference>
<dbReference type="GO" id="GO:0004312">
    <property type="term" value="F:fatty acid synthase activity"/>
    <property type="evidence" value="ECO:0007669"/>
    <property type="project" value="TreeGrafter"/>
</dbReference>
<evidence type="ECO:0000256" key="1">
    <source>
        <dbReference type="ARBA" id="ARBA00022450"/>
    </source>
</evidence>
<evidence type="ECO:0000256" key="2">
    <source>
        <dbReference type="ARBA" id="ARBA00022553"/>
    </source>
</evidence>
<feature type="domain" description="Carrier" evidence="6">
    <location>
        <begin position="836"/>
        <end position="911"/>
    </location>
</feature>
<dbReference type="InterPro" id="IPR042104">
    <property type="entry name" value="PKS_dehydratase_sf"/>
</dbReference>
<dbReference type="SMART" id="SM00826">
    <property type="entry name" value="PKS_DH"/>
    <property type="match status" value="1"/>
</dbReference>
<evidence type="ECO:0000256" key="4">
    <source>
        <dbReference type="ARBA" id="ARBA00023268"/>
    </source>
</evidence>
<dbReference type="PROSITE" id="PS00012">
    <property type="entry name" value="PHOSPHOPANTETHEINE"/>
    <property type="match status" value="1"/>
</dbReference>
<dbReference type="InterPro" id="IPR049551">
    <property type="entry name" value="PKS_DH_C"/>
</dbReference>
<accession>A0A101NIY1</accession>
<dbReference type="Gene3D" id="3.10.129.110">
    <property type="entry name" value="Polyketide synthase dehydratase"/>
    <property type="match status" value="1"/>
</dbReference>
<keyword evidence="4" id="KW-0511">Multifunctional enzyme</keyword>
<dbReference type="SMART" id="SM00822">
    <property type="entry name" value="PKS_KR"/>
    <property type="match status" value="1"/>
</dbReference>